<reference evidence="2" key="1">
    <citation type="journal article" date="2015" name="Nature">
        <title>Complex archaea that bridge the gap between prokaryotes and eukaryotes.</title>
        <authorList>
            <person name="Spang A."/>
            <person name="Saw J.H."/>
            <person name="Jorgensen S.L."/>
            <person name="Zaremba-Niedzwiedzka K."/>
            <person name="Martijn J."/>
            <person name="Lind A.E."/>
            <person name="van Eijk R."/>
            <person name="Schleper C."/>
            <person name="Guy L."/>
            <person name="Ettema T.J."/>
        </authorList>
    </citation>
    <scope>NUCLEOTIDE SEQUENCE</scope>
</reference>
<keyword evidence="1" id="KW-0812">Transmembrane</keyword>
<proteinExistence type="predicted"/>
<dbReference type="AlphaFoldDB" id="A0A0F9KHG7"/>
<evidence type="ECO:0000256" key="1">
    <source>
        <dbReference type="SAM" id="Phobius"/>
    </source>
</evidence>
<evidence type="ECO:0000313" key="2">
    <source>
        <dbReference type="EMBL" id="KKM14760.1"/>
    </source>
</evidence>
<keyword evidence="1" id="KW-1133">Transmembrane helix</keyword>
<sequence>MKKKKLTQSKTIKVGSFYIGLGVLLAALQIFDQLEAVITPMMTTDSAIGWGSVTLAVMGGIQIWLRLITSQPVGNEPD</sequence>
<feature type="transmembrane region" description="Helical" evidence="1">
    <location>
        <begin position="12"/>
        <end position="31"/>
    </location>
</feature>
<protein>
    <submittedName>
        <fullName evidence="2">Uncharacterized protein</fullName>
    </submittedName>
</protein>
<comment type="caution">
    <text evidence="2">The sequence shown here is derived from an EMBL/GenBank/DDBJ whole genome shotgun (WGS) entry which is preliminary data.</text>
</comment>
<feature type="transmembrane region" description="Helical" evidence="1">
    <location>
        <begin position="47"/>
        <end position="65"/>
    </location>
</feature>
<gene>
    <name evidence="3" type="ORF">LCGC14_0782570</name>
    <name evidence="2" type="ORF">LCGC14_1702880</name>
</gene>
<keyword evidence="1" id="KW-0472">Membrane</keyword>
<organism evidence="2">
    <name type="scientific">marine sediment metagenome</name>
    <dbReference type="NCBI Taxonomy" id="412755"/>
    <lineage>
        <taxon>unclassified sequences</taxon>
        <taxon>metagenomes</taxon>
        <taxon>ecological metagenomes</taxon>
    </lineage>
</organism>
<evidence type="ECO:0000313" key="3">
    <source>
        <dbReference type="EMBL" id="KKN35566.1"/>
    </source>
</evidence>
<dbReference type="EMBL" id="LAZR01015072">
    <property type="protein sequence ID" value="KKM14760.1"/>
    <property type="molecule type" value="Genomic_DNA"/>
</dbReference>
<accession>A0A0F9KHG7</accession>
<name>A0A0F9KHG7_9ZZZZ</name>
<dbReference type="EMBL" id="LAZR01002030">
    <property type="protein sequence ID" value="KKN35566.1"/>
    <property type="molecule type" value="Genomic_DNA"/>
</dbReference>